<dbReference type="EMBL" id="SMKE01000002">
    <property type="protein sequence ID" value="TDC02640.1"/>
    <property type="molecule type" value="Genomic_DNA"/>
</dbReference>
<evidence type="ECO:0000256" key="1">
    <source>
        <dbReference type="SAM" id="MobiDB-lite"/>
    </source>
</evidence>
<accession>A0ABY2DM72</accession>
<sequence>MSGTHLDPTRRHDAVVLFEVTDANPNGDPDAENQPRTDDETGHGLVTDVSMKRRIRDTVAMLHGDDERFQIFVEARSALNPRWEQARAASKKDDKLGAVQRMCAWYFDVRMFGAVLTGGGKGASAQVRGPVQMGFARSLHPVLPSSHMITRVTQTRQEDIDKGERNEIGSKWTVPYGLYRAHLHYSAPRGMQTGVTEEDMAALWRATAMMFECTRSATGVMDVVGLHVFTHQDAFGAAPSKALFGRVRHESMSGAPRKHTDYEQAITAGEVPGVTMTTLVDAWAS</sequence>
<dbReference type="InterPro" id="IPR006482">
    <property type="entry name" value="Cas7_Csh2/Csh2"/>
</dbReference>
<protein>
    <submittedName>
        <fullName evidence="2">Type I-C CRISPR-associated protein Cas7/Csd2</fullName>
    </submittedName>
</protein>
<comment type="caution">
    <text evidence="2">The sequence shown here is derived from an EMBL/GenBank/DDBJ whole genome shotgun (WGS) entry which is preliminary data.</text>
</comment>
<dbReference type="Pfam" id="PF05107">
    <property type="entry name" value="Cas_Cas7"/>
    <property type="match status" value="1"/>
</dbReference>
<dbReference type="NCBIfam" id="TIGR01595">
    <property type="entry name" value="cas_CT1132"/>
    <property type="match status" value="1"/>
</dbReference>
<reference evidence="2 3" key="1">
    <citation type="submission" date="2019-02" db="EMBL/GenBank/DDBJ databases">
        <title>Draft genome sequences of novel Actinobacteria.</title>
        <authorList>
            <person name="Sahin N."/>
            <person name="Ay H."/>
            <person name="Saygin H."/>
        </authorList>
    </citation>
    <scope>NUCLEOTIDE SEQUENCE [LARGE SCALE GENOMIC DNA]</scope>
    <source>
        <strain evidence="2 3">JCM 30529</strain>
    </source>
</reference>
<dbReference type="Proteomes" id="UP000295626">
    <property type="component" value="Unassembled WGS sequence"/>
</dbReference>
<gene>
    <name evidence="2" type="primary">cas7c</name>
    <name evidence="2" type="ORF">E1091_00115</name>
</gene>
<keyword evidence="3" id="KW-1185">Reference proteome</keyword>
<name>A0ABY2DM72_9ACTN</name>
<evidence type="ECO:0000313" key="3">
    <source>
        <dbReference type="Proteomes" id="UP000295626"/>
    </source>
</evidence>
<organism evidence="2 3">
    <name type="scientific">Micromonospora fluostatini</name>
    <dbReference type="NCBI Taxonomy" id="1629071"/>
    <lineage>
        <taxon>Bacteria</taxon>
        <taxon>Bacillati</taxon>
        <taxon>Actinomycetota</taxon>
        <taxon>Actinomycetes</taxon>
        <taxon>Micromonosporales</taxon>
        <taxon>Micromonosporaceae</taxon>
        <taxon>Micromonospora</taxon>
    </lineage>
</organism>
<evidence type="ECO:0000313" key="2">
    <source>
        <dbReference type="EMBL" id="TDC02640.1"/>
    </source>
</evidence>
<feature type="region of interest" description="Disordered" evidence="1">
    <location>
        <begin position="21"/>
        <end position="44"/>
    </location>
</feature>
<feature type="compositionally biased region" description="Basic and acidic residues" evidence="1">
    <location>
        <begin position="33"/>
        <end position="42"/>
    </location>
</feature>
<dbReference type="InterPro" id="IPR013418">
    <property type="entry name" value="CRISPR-assoc_prot_Cas7/Csd2"/>
</dbReference>
<proteinExistence type="predicted"/>
<dbReference type="NCBIfam" id="TIGR02589">
    <property type="entry name" value="cas_Csd2"/>
    <property type="match status" value="1"/>
</dbReference>